<dbReference type="Pfam" id="PF05175">
    <property type="entry name" value="MTS"/>
    <property type="match status" value="1"/>
</dbReference>
<dbReference type="InterPro" id="IPR029063">
    <property type="entry name" value="SAM-dependent_MTases_sf"/>
</dbReference>
<dbReference type="HAMAP" id="MF_02126">
    <property type="entry name" value="RF_methyltr_PrmC"/>
    <property type="match status" value="1"/>
</dbReference>
<keyword evidence="3 5" id="KW-0949">S-adenosyl-L-methionine</keyword>
<feature type="domain" description="Methyltransferase small" evidence="6">
    <location>
        <begin position="103"/>
        <end position="201"/>
    </location>
</feature>
<keyword evidence="2 5" id="KW-0808">Transferase</keyword>
<dbReference type="GO" id="GO:0032259">
    <property type="term" value="P:methylation"/>
    <property type="evidence" value="ECO:0007669"/>
    <property type="project" value="UniProtKB-KW"/>
</dbReference>
<dbReference type="eggNOG" id="COG2890">
    <property type="taxonomic scope" value="Bacteria"/>
</dbReference>
<dbReference type="AlphaFoldDB" id="D5X654"/>
<dbReference type="Pfam" id="PF17827">
    <property type="entry name" value="PrmC_N"/>
    <property type="match status" value="1"/>
</dbReference>
<comment type="similarity">
    <text evidence="5">Belongs to the protein N5-glutamine methyltransferase family. PrmC subfamily.</text>
</comment>
<dbReference type="InterPro" id="IPR019874">
    <property type="entry name" value="RF_methyltr_PrmC"/>
</dbReference>
<dbReference type="PANTHER" id="PTHR18895:SF74">
    <property type="entry name" value="MTRF1L RELEASE FACTOR GLUTAMINE METHYLTRANSFERASE"/>
    <property type="match status" value="1"/>
</dbReference>
<dbReference type="FunFam" id="3.40.50.150:FF:000053">
    <property type="entry name" value="Release factor glutamine methyltransferase"/>
    <property type="match status" value="1"/>
</dbReference>
<evidence type="ECO:0000259" key="7">
    <source>
        <dbReference type="Pfam" id="PF17827"/>
    </source>
</evidence>
<dbReference type="InterPro" id="IPR007848">
    <property type="entry name" value="Small_mtfrase_dom"/>
</dbReference>
<evidence type="ECO:0000259" key="6">
    <source>
        <dbReference type="Pfam" id="PF05175"/>
    </source>
</evidence>
<dbReference type="BioCyc" id="TINT75379:TINT_RS13155-MONOMER"/>
<dbReference type="KEGG" id="tin:Tint_2630"/>
<evidence type="ECO:0000256" key="5">
    <source>
        <dbReference type="HAMAP-Rule" id="MF_02126"/>
    </source>
</evidence>
<sequence length="306" mass="32942">MTAPRDLAAWTRTCGLPRLDAQALIEAVLGWSRAQQAAHPERLLDTAELTRLHTLATRLRDGEPLAYVLGEREFFGLSFEVTPDVLIPRPDTELLVEIALRNLDALPATHAPTVLDMGTGSGAIAIAIAHARPHVQVWALDASAAALAVAQGNARRLLDARRAGGEVHFLQSNWWDALHPLATTARFDCIVSNPPYIAAHDPHLPALRHEPALALTGQHPNPDGLGDLHQIIAQADRFLRDDGCLLLEHGYDQAAAVRDLLEAHGYRKVFSARDLAGIERVSGGIVAAGCGDSRNRLPSATKPAAL</sequence>
<dbReference type="GO" id="GO:0003676">
    <property type="term" value="F:nucleic acid binding"/>
    <property type="evidence" value="ECO:0007669"/>
    <property type="project" value="InterPro"/>
</dbReference>
<dbReference type="GO" id="GO:0102559">
    <property type="term" value="F:peptide chain release factor N(5)-glutamine methyltransferase activity"/>
    <property type="evidence" value="ECO:0007669"/>
    <property type="project" value="UniProtKB-EC"/>
</dbReference>
<dbReference type="Gene3D" id="1.10.8.10">
    <property type="entry name" value="DNA helicase RuvA subunit, C-terminal domain"/>
    <property type="match status" value="1"/>
</dbReference>
<dbReference type="PROSITE" id="PS00092">
    <property type="entry name" value="N6_MTASE"/>
    <property type="match status" value="1"/>
</dbReference>
<evidence type="ECO:0000256" key="1">
    <source>
        <dbReference type="ARBA" id="ARBA00022603"/>
    </source>
</evidence>
<name>D5X654_THIK1</name>
<dbReference type="Gene3D" id="3.40.50.150">
    <property type="entry name" value="Vaccinia Virus protein VP39"/>
    <property type="match status" value="1"/>
</dbReference>
<dbReference type="InterPro" id="IPR004556">
    <property type="entry name" value="HemK-like"/>
</dbReference>
<gene>
    <name evidence="5" type="primary">prmC</name>
    <name evidence="8" type="ordered locus">Tint_2630</name>
</gene>
<dbReference type="SUPFAM" id="SSF53335">
    <property type="entry name" value="S-adenosyl-L-methionine-dependent methyltransferases"/>
    <property type="match status" value="1"/>
</dbReference>
<feature type="binding site" evidence="5">
    <location>
        <position position="193"/>
    </location>
    <ligand>
        <name>S-adenosyl-L-methionine</name>
        <dbReference type="ChEBI" id="CHEBI:59789"/>
    </ligand>
</feature>
<comment type="catalytic activity">
    <reaction evidence="4 5">
        <text>L-glutaminyl-[peptide chain release factor] + S-adenosyl-L-methionine = N(5)-methyl-L-glutaminyl-[peptide chain release factor] + S-adenosyl-L-homocysteine + H(+)</text>
        <dbReference type="Rhea" id="RHEA:42896"/>
        <dbReference type="Rhea" id="RHEA-COMP:10271"/>
        <dbReference type="Rhea" id="RHEA-COMP:10272"/>
        <dbReference type="ChEBI" id="CHEBI:15378"/>
        <dbReference type="ChEBI" id="CHEBI:30011"/>
        <dbReference type="ChEBI" id="CHEBI:57856"/>
        <dbReference type="ChEBI" id="CHEBI:59789"/>
        <dbReference type="ChEBI" id="CHEBI:61891"/>
        <dbReference type="EC" id="2.1.1.297"/>
    </reaction>
</comment>
<dbReference type="EMBL" id="CP002021">
    <property type="protein sequence ID" value="ADG31971.1"/>
    <property type="molecule type" value="Genomic_DNA"/>
</dbReference>
<feature type="binding site" evidence="5">
    <location>
        <position position="141"/>
    </location>
    <ligand>
        <name>S-adenosyl-L-methionine</name>
        <dbReference type="ChEBI" id="CHEBI:59789"/>
    </ligand>
</feature>
<dbReference type="NCBIfam" id="TIGR00536">
    <property type="entry name" value="hemK_fam"/>
    <property type="match status" value="1"/>
</dbReference>
<dbReference type="NCBIfam" id="TIGR03534">
    <property type="entry name" value="RF_mod_PrmC"/>
    <property type="match status" value="1"/>
</dbReference>
<evidence type="ECO:0000256" key="3">
    <source>
        <dbReference type="ARBA" id="ARBA00022691"/>
    </source>
</evidence>
<dbReference type="PANTHER" id="PTHR18895">
    <property type="entry name" value="HEMK METHYLTRANSFERASE"/>
    <property type="match status" value="1"/>
</dbReference>
<keyword evidence="1 5" id="KW-0489">Methyltransferase</keyword>
<feature type="binding site" evidence="5">
    <location>
        <begin position="118"/>
        <end position="122"/>
    </location>
    <ligand>
        <name>S-adenosyl-L-methionine</name>
        <dbReference type="ChEBI" id="CHEBI:59789"/>
    </ligand>
</feature>
<feature type="domain" description="Release factor glutamine methyltransferase N-terminal" evidence="7">
    <location>
        <begin position="15"/>
        <end position="70"/>
    </location>
</feature>
<reference evidence="8" key="1">
    <citation type="submission" date="2010-04" db="EMBL/GenBank/DDBJ databases">
        <title>Complete sequence of Thiomonas intermedia K12.</title>
        <authorList>
            <consortium name="US DOE Joint Genome Institute"/>
            <person name="Lucas S."/>
            <person name="Copeland A."/>
            <person name="Lapidus A."/>
            <person name="Cheng J.-F."/>
            <person name="Bruce D."/>
            <person name="Goodwin L."/>
            <person name="Pitluck S."/>
            <person name="Davenport K."/>
            <person name="Detter J.C."/>
            <person name="Han C."/>
            <person name="Tapia R."/>
            <person name="Land M."/>
            <person name="Hauser L."/>
            <person name="Kyrpides N."/>
            <person name="Ovchinnikova G."/>
            <person name="Kerfeld C.A."/>
            <person name="Cannon G.C."/>
            <person name="Heinhorst S."/>
            <person name="Woyke T."/>
        </authorList>
    </citation>
    <scope>NUCLEOTIDE SEQUENCE [LARGE SCALE GENOMIC DNA]</scope>
    <source>
        <strain evidence="8">K12</strain>
    </source>
</reference>
<evidence type="ECO:0000313" key="8">
    <source>
        <dbReference type="EMBL" id="ADG31971.1"/>
    </source>
</evidence>
<dbReference type="STRING" id="75379.Tint_2630"/>
<accession>D5X654</accession>
<evidence type="ECO:0000256" key="4">
    <source>
        <dbReference type="ARBA" id="ARBA00048391"/>
    </source>
</evidence>
<dbReference type="InterPro" id="IPR050320">
    <property type="entry name" value="N5-glutamine_MTase"/>
</dbReference>
<dbReference type="InterPro" id="IPR040758">
    <property type="entry name" value="PrmC_N"/>
</dbReference>
<dbReference type="InterPro" id="IPR002052">
    <property type="entry name" value="DNA_methylase_N6_adenine_CS"/>
</dbReference>
<feature type="binding site" evidence="5">
    <location>
        <begin position="193"/>
        <end position="196"/>
    </location>
    <ligand>
        <name>substrate</name>
    </ligand>
</feature>
<protein>
    <recommendedName>
        <fullName evidence="5">Release factor glutamine methyltransferase</fullName>
        <shortName evidence="5">RF MTase</shortName>
        <ecNumber evidence="5">2.1.1.297</ecNumber>
    </recommendedName>
    <alternativeName>
        <fullName evidence="5">N5-glutamine methyltransferase PrmC</fullName>
    </alternativeName>
    <alternativeName>
        <fullName evidence="5">Protein-(glutamine-N5) MTase PrmC</fullName>
    </alternativeName>
    <alternativeName>
        <fullName evidence="5">Protein-glutamine N-methyltransferase PrmC</fullName>
    </alternativeName>
</protein>
<feature type="binding site" evidence="5">
    <location>
        <position position="174"/>
    </location>
    <ligand>
        <name>S-adenosyl-L-methionine</name>
        <dbReference type="ChEBI" id="CHEBI:59789"/>
    </ligand>
</feature>
<proteinExistence type="inferred from homology"/>
<evidence type="ECO:0000256" key="2">
    <source>
        <dbReference type="ARBA" id="ARBA00022679"/>
    </source>
</evidence>
<dbReference type="HOGENOM" id="CLU_018398_3_0_4"/>
<organism evidence="8">
    <name type="scientific">Thiomonas intermedia (strain K12)</name>
    <name type="common">Thiobacillus intermedius</name>
    <dbReference type="NCBI Taxonomy" id="75379"/>
    <lineage>
        <taxon>Bacteria</taxon>
        <taxon>Pseudomonadati</taxon>
        <taxon>Pseudomonadota</taxon>
        <taxon>Betaproteobacteria</taxon>
        <taxon>Burkholderiales</taxon>
        <taxon>Thiomonas</taxon>
    </lineage>
</organism>
<comment type="function">
    <text evidence="5">Methylates the class 1 translation termination release factors RF1/PrfA and RF2/PrfB on the glutamine residue of the universally conserved GGQ motif.</text>
</comment>
<dbReference type="EC" id="2.1.1.297" evidence="5"/>